<protein>
    <recommendedName>
        <fullName evidence="9">Histidinol-phosphate aminotransferase</fullName>
        <ecNumber evidence="9">2.6.1.9</ecNumber>
    </recommendedName>
    <alternativeName>
        <fullName evidence="9">Imidazole acetol-phosphate transaminase</fullName>
    </alternativeName>
</protein>
<comment type="subunit">
    <text evidence="3 9">Homodimer.</text>
</comment>
<evidence type="ECO:0000256" key="6">
    <source>
        <dbReference type="ARBA" id="ARBA00022679"/>
    </source>
</evidence>
<dbReference type="InterPro" id="IPR015422">
    <property type="entry name" value="PyrdxlP-dep_Trfase_small"/>
</dbReference>
<dbReference type="AlphaFoldDB" id="A0A1M4TD27"/>
<dbReference type="PANTHER" id="PTHR42885:SF2">
    <property type="entry name" value="HISTIDINOL-PHOSPHATE AMINOTRANSFERASE"/>
    <property type="match status" value="1"/>
</dbReference>
<keyword evidence="12" id="KW-1185">Reference proteome</keyword>
<dbReference type="CDD" id="cd00609">
    <property type="entry name" value="AAT_like"/>
    <property type="match status" value="1"/>
</dbReference>
<keyword evidence="7 9" id="KW-0663">Pyridoxal phosphate</keyword>
<dbReference type="GO" id="GO:0004400">
    <property type="term" value="F:histidinol-phosphate transaminase activity"/>
    <property type="evidence" value="ECO:0007669"/>
    <property type="project" value="UniProtKB-UniRule"/>
</dbReference>
<dbReference type="Pfam" id="PF00155">
    <property type="entry name" value="Aminotran_1_2"/>
    <property type="match status" value="1"/>
</dbReference>
<dbReference type="InterPro" id="IPR015421">
    <property type="entry name" value="PyrdxlP-dep_Trfase_major"/>
</dbReference>
<evidence type="ECO:0000256" key="1">
    <source>
        <dbReference type="ARBA" id="ARBA00001933"/>
    </source>
</evidence>
<proteinExistence type="inferred from homology"/>
<name>A0A1M4TD27_9FIRM</name>
<dbReference type="InterPro" id="IPR004839">
    <property type="entry name" value="Aminotransferase_I/II_large"/>
</dbReference>
<dbReference type="Proteomes" id="UP000184114">
    <property type="component" value="Unassembled WGS sequence"/>
</dbReference>
<evidence type="ECO:0000256" key="7">
    <source>
        <dbReference type="ARBA" id="ARBA00022898"/>
    </source>
</evidence>
<feature type="modified residue" description="N6-(pyridoxal phosphate)lysine" evidence="9">
    <location>
        <position position="211"/>
    </location>
</feature>
<dbReference type="EC" id="2.6.1.9" evidence="9"/>
<evidence type="ECO:0000256" key="5">
    <source>
        <dbReference type="ARBA" id="ARBA00022605"/>
    </source>
</evidence>
<dbReference type="SUPFAM" id="SSF53383">
    <property type="entry name" value="PLP-dependent transferases"/>
    <property type="match status" value="1"/>
</dbReference>
<dbReference type="PROSITE" id="PS00599">
    <property type="entry name" value="AA_TRANSFER_CLASS_2"/>
    <property type="match status" value="1"/>
</dbReference>
<evidence type="ECO:0000256" key="8">
    <source>
        <dbReference type="ARBA" id="ARBA00023102"/>
    </source>
</evidence>
<accession>A0A1M4TD27</accession>
<evidence type="ECO:0000259" key="10">
    <source>
        <dbReference type="Pfam" id="PF00155"/>
    </source>
</evidence>
<dbReference type="STRING" id="1123404.SAMN02745784_00618"/>
<dbReference type="RefSeq" id="WP_084725105.1">
    <property type="nucleotide sequence ID" value="NZ_FQTY01000002.1"/>
</dbReference>
<dbReference type="InterPro" id="IPR015424">
    <property type="entry name" value="PyrdxlP-dep_Trfase"/>
</dbReference>
<keyword evidence="4 9" id="KW-0032">Aminotransferase</keyword>
<evidence type="ECO:0000313" key="12">
    <source>
        <dbReference type="Proteomes" id="UP000184114"/>
    </source>
</evidence>
<keyword evidence="8 9" id="KW-0368">Histidine biosynthesis</keyword>
<evidence type="ECO:0000313" key="11">
    <source>
        <dbReference type="EMBL" id="SHE42343.1"/>
    </source>
</evidence>
<dbReference type="Gene3D" id="3.90.1150.10">
    <property type="entry name" value="Aspartate Aminotransferase, domain 1"/>
    <property type="match status" value="1"/>
</dbReference>
<gene>
    <name evidence="9" type="primary">hisC</name>
    <name evidence="11" type="ORF">SAMN02745784_00618</name>
</gene>
<comment type="pathway">
    <text evidence="9">Amino-acid biosynthesis; L-histidine biosynthesis; L-histidine from 5-phospho-alpha-D-ribose 1-diphosphate: step 7/9.</text>
</comment>
<dbReference type="GeneID" id="90996526"/>
<dbReference type="NCBIfam" id="TIGR01141">
    <property type="entry name" value="hisC"/>
    <property type="match status" value="1"/>
</dbReference>
<dbReference type="GO" id="GO:0030170">
    <property type="term" value="F:pyridoxal phosphate binding"/>
    <property type="evidence" value="ECO:0007669"/>
    <property type="project" value="InterPro"/>
</dbReference>
<dbReference type="UniPathway" id="UPA00031">
    <property type="reaction ID" value="UER00012"/>
</dbReference>
<dbReference type="Gene3D" id="3.40.640.10">
    <property type="entry name" value="Type I PLP-dependent aspartate aminotransferase-like (Major domain)"/>
    <property type="match status" value="1"/>
</dbReference>
<dbReference type="HAMAP" id="MF_01023">
    <property type="entry name" value="HisC_aminotrans_2"/>
    <property type="match status" value="1"/>
</dbReference>
<evidence type="ECO:0000256" key="3">
    <source>
        <dbReference type="ARBA" id="ARBA00011738"/>
    </source>
</evidence>
<evidence type="ECO:0000256" key="4">
    <source>
        <dbReference type="ARBA" id="ARBA00022576"/>
    </source>
</evidence>
<dbReference type="GO" id="GO:0000105">
    <property type="term" value="P:L-histidine biosynthetic process"/>
    <property type="evidence" value="ECO:0007669"/>
    <property type="project" value="UniProtKB-UniRule"/>
</dbReference>
<dbReference type="EMBL" id="FQTY01000002">
    <property type="protein sequence ID" value="SHE42343.1"/>
    <property type="molecule type" value="Genomic_DNA"/>
</dbReference>
<sequence length="350" mass="40784">MEMIKNNIKNLKEYKINKKPYRIKLDANEGKDIFLKDISKEIIRGLEKIDINLYPDTDSFLLRVEIGKYLNINPDNIVTGNGSSEMIELIMKTFIDKDDIVLSFVPTFSMYSIFTQIYSGRFIGINSNEDFSIDIDILIEKTKEINPKVIFICNPNNPTGSLVKKHEVERLLNNVNCIVVVDEAYMEFAEGSMVEDIYKYKNLIVLRTLSKALGLAAIRLGYMISNVDIVNVINRVRAPYNLNAISQYMGIEALKNKERIFKYVEEVKRERKYLYEKLTELSLELWESNTNFIFFKSDIDELDKKLEEDGILIRAFSKELRGCYRVTVGNRWENHEFVKSLKEILKNEKS</sequence>
<evidence type="ECO:0000256" key="2">
    <source>
        <dbReference type="ARBA" id="ARBA00007970"/>
    </source>
</evidence>
<dbReference type="InterPro" id="IPR005861">
    <property type="entry name" value="HisP_aminotrans"/>
</dbReference>
<feature type="domain" description="Aminotransferase class I/classII large" evidence="10">
    <location>
        <begin position="23"/>
        <end position="341"/>
    </location>
</feature>
<comment type="cofactor">
    <cofactor evidence="1 9">
        <name>pyridoxal 5'-phosphate</name>
        <dbReference type="ChEBI" id="CHEBI:597326"/>
    </cofactor>
</comment>
<dbReference type="PANTHER" id="PTHR42885">
    <property type="entry name" value="HISTIDINOL-PHOSPHATE AMINOTRANSFERASE-RELATED"/>
    <property type="match status" value="1"/>
</dbReference>
<keyword evidence="5 9" id="KW-0028">Amino-acid biosynthesis</keyword>
<dbReference type="InterPro" id="IPR001917">
    <property type="entry name" value="Aminotrans_II_pyridoxalP_BS"/>
</dbReference>
<evidence type="ECO:0000256" key="9">
    <source>
        <dbReference type="HAMAP-Rule" id="MF_01023"/>
    </source>
</evidence>
<keyword evidence="6 9" id="KW-0808">Transferase</keyword>
<comment type="catalytic activity">
    <reaction evidence="9">
        <text>L-histidinol phosphate + 2-oxoglutarate = 3-(imidazol-4-yl)-2-oxopropyl phosphate + L-glutamate</text>
        <dbReference type="Rhea" id="RHEA:23744"/>
        <dbReference type="ChEBI" id="CHEBI:16810"/>
        <dbReference type="ChEBI" id="CHEBI:29985"/>
        <dbReference type="ChEBI" id="CHEBI:57766"/>
        <dbReference type="ChEBI" id="CHEBI:57980"/>
        <dbReference type="EC" id="2.6.1.9"/>
    </reaction>
</comment>
<reference evidence="12" key="1">
    <citation type="submission" date="2016-11" db="EMBL/GenBank/DDBJ databases">
        <authorList>
            <person name="Varghese N."/>
            <person name="Submissions S."/>
        </authorList>
    </citation>
    <scope>NUCLEOTIDE SEQUENCE [LARGE SCALE GENOMIC DNA]</scope>
    <source>
        <strain evidence="12">DSM 18095</strain>
    </source>
</reference>
<organism evidence="11 12">
    <name type="scientific">Tissierella praeacuta DSM 18095</name>
    <dbReference type="NCBI Taxonomy" id="1123404"/>
    <lineage>
        <taxon>Bacteria</taxon>
        <taxon>Bacillati</taxon>
        <taxon>Bacillota</taxon>
        <taxon>Tissierellia</taxon>
        <taxon>Tissierellales</taxon>
        <taxon>Tissierellaceae</taxon>
        <taxon>Tissierella</taxon>
    </lineage>
</organism>
<comment type="similarity">
    <text evidence="2 9">Belongs to the class-II pyridoxal-phosphate-dependent aminotransferase family. Histidinol-phosphate aminotransferase subfamily.</text>
</comment>